<dbReference type="Pfam" id="PF00126">
    <property type="entry name" value="HTH_1"/>
    <property type="match status" value="1"/>
</dbReference>
<keyword evidence="4" id="KW-0804">Transcription</keyword>
<reference evidence="6 7" key="1">
    <citation type="submission" date="2020-06" db="EMBL/GenBank/DDBJ databases">
        <title>Genome sequence of 2 isolates from Red Sea Mangroves.</title>
        <authorList>
            <person name="Sefrji F."/>
            <person name="Michoud G."/>
            <person name="Merlino G."/>
            <person name="Daffonchio D."/>
        </authorList>
    </citation>
    <scope>NUCLEOTIDE SEQUENCE [LARGE SCALE GENOMIC DNA]</scope>
    <source>
        <strain evidence="6 7">R1DC25</strain>
    </source>
</reference>
<dbReference type="InterPro" id="IPR036390">
    <property type="entry name" value="WH_DNA-bd_sf"/>
</dbReference>
<dbReference type="PROSITE" id="PS50931">
    <property type="entry name" value="HTH_LYSR"/>
    <property type="match status" value="1"/>
</dbReference>
<dbReference type="GO" id="GO:0003700">
    <property type="term" value="F:DNA-binding transcription factor activity"/>
    <property type="evidence" value="ECO:0007669"/>
    <property type="project" value="InterPro"/>
</dbReference>
<protein>
    <submittedName>
        <fullName evidence="6">LysR family transcriptional regulator</fullName>
    </submittedName>
</protein>
<comment type="similarity">
    <text evidence="1">Belongs to the LysR transcriptional regulatory family.</text>
</comment>
<dbReference type="Gene3D" id="1.10.10.10">
    <property type="entry name" value="Winged helix-like DNA-binding domain superfamily/Winged helix DNA-binding domain"/>
    <property type="match status" value="1"/>
</dbReference>
<dbReference type="GO" id="GO:0003677">
    <property type="term" value="F:DNA binding"/>
    <property type="evidence" value="ECO:0007669"/>
    <property type="project" value="UniProtKB-KW"/>
</dbReference>
<dbReference type="SUPFAM" id="SSF53850">
    <property type="entry name" value="Periplasmic binding protein-like II"/>
    <property type="match status" value="1"/>
</dbReference>
<dbReference type="GO" id="GO:0032993">
    <property type="term" value="C:protein-DNA complex"/>
    <property type="evidence" value="ECO:0007669"/>
    <property type="project" value="TreeGrafter"/>
</dbReference>
<accession>A0A7S8HDX5</accession>
<dbReference type="InterPro" id="IPR005119">
    <property type="entry name" value="LysR_subst-bd"/>
</dbReference>
<proteinExistence type="inferred from homology"/>
<dbReference type="FunFam" id="1.10.10.10:FF:000001">
    <property type="entry name" value="LysR family transcriptional regulator"/>
    <property type="match status" value="1"/>
</dbReference>
<sequence length="302" mass="32961">MELRHLRYFVATTEHGSLRKAAAALGVQESTVSRAVRDLEDRLGASLFHRHIGGVDLTIGGERFLYRVRIALQQIGSGIQDVAAIGCCENGCLRVGIFSSLASGFLAELLQAYDKSHPGVRIDLSDGNPDEHVAAIRQRALDVAFVTGTRDWSECETVTLWLERVFAALPKGHTLTRKEELDWSDLAGESFVVSNVAPGPELHDYLVQRLADLGHRPEINPQQVGRDNILSLVAAGRGMTLTSEATTVAQFPGVAYRPIAGEVLPFCAVWSPRNDNPALRRLLSMARSMSNGTVARWLGSTH</sequence>
<evidence type="ECO:0000259" key="5">
    <source>
        <dbReference type="PROSITE" id="PS50931"/>
    </source>
</evidence>
<keyword evidence="3" id="KW-0238">DNA-binding</keyword>
<dbReference type="PANTHER" id="PTHR30346">
    <property type="entry name" value="TRANSCRIPTIONAL DUAL REGULATOR HCAR-RELATED"/>
    <property type="match status" value="1"/>
</dbReference>
<organism evidence="6 7">
    <name type="scientific">Kaustia mangrovi</name>
    <dbReference type="NCBI Taxonomy" id="2593653"/>
    <lineage>
        <taxon>Bacteria</taxon>
        <taxon>Pseudomonadati</taxon>
        <taxon>Pseudomonadota</taxon>
        <taxon>Alphaproteobacteria</taxon>
        <taxon>Hyphomicrobiales</taxon>
        <taxon>Parvibaculaceae</taxon>
        <taxon>Kaustia</taxon>
    </lineage>
</organism>
<dbReference type="AlphaFoldDB" id="A0A7S8HDX5"/>
<evidence type="ECO:0000256" key="1">
    <source>
        <dbReference type="ARBA" id="ARBA00009437"/>
    </source>
</evidence>
<dbReference type="KEGG" id="kmn:HW532_08670"/>
<dbReference type="InterPro" id="IPR000847">
    <property type="entry name" value="LysR_HTH_N"/>
</dbReference>
<evidence type="ECO:0000256" key="3">
    <source>
        <dbReference type="ARBA" id="ARBA00023125"/>
    </source>
</evidence>
<dbReference type="Gene3D" id="3.40.190.10">
    <property type="entry name" value="Periplasmic binding protein-like II"/>
    <property type="match status" value="2"/>
</dbReference>
<keyword evidence="7" id="KW-1185">Reference proteome</keyword>
<evidence type="ECO:0000313" key="7">
    <source>
        <dbReference type="Proteomes" id="UP000593594"/>
    </source>
</evidence>
<dbReference type="CDD" id="cd08414">
    <property type="entry name" value="PBP2_LTTR_aromatics_like"/>
    <property type="match status" value="1"/>
</dbReference>
<dbReference type="SUPFAM" id="SSF46785">
    <property type="entry name" value="Winged helix' DNA-binding domain"/>
    <property type="match status" value="1"/>
</dbReference>
<keyword evidence="2" id="KW-0805">Transcription regulation</keyword>
<evidence type="ECO:0000256" key="4">
    <source>
        <dbReference type="ARBA" id="ARBA00023163"/>
    </source>
</evidence>
<dbReference type="InterPro" id="IPR036388">
    <property type="entry name" value="WH-like_DNA-bd_sf"/>
</dbReference>
<evidence type="ECO:0000256" key="2">
    <source>
        <dbReference type="ARBA" id="ARBA00023015"/>
    </source>
</evidence>
<evidence type="ECO:0000313" key="6">
    <source>
        <dbReference type="EMBL" id="QPC45252.1"/>
    </source>
</evidence>
<dbReference type="PRINTS" id="PR00039">
    <property type="entry name" value="HTHLYSR"/>
</dbReference>
<dbReference type="EMBL" id="CP058214">
    <property type="protein sequence ID" value="QPC45252.1"/>
    <property type="molecule type" value="Genomic_DNA"/>
</dbReference>
<name>A0A7S8HDX5_9HYPH</name>
<dbReference type="PANTHER" id="PTHR30346:SF0">
    <property type="entry name" value="HCA OPERON TRANSCRIPTIONAL ACTIVATOR HCAR"/>
    <property type="match status" value="1"/>
</dbReference>
<dbReference type="Pfam" id="PF03466">
    <property type="entry name" value="LysR_substrate"/>
    <property type="match status" value="1"/>
</dbReference>
<dbReference type="Proteomes" id="UP000593594">
    <property type="component" value="Chromosome"/>
</dbReference>
<gene>
    <name evidence="6" type="ORF">HW532_08670</name>
</gene>
<feature type="domain" description="HTH lysR-type" evidence="5">
    <location>
        <begin position="1"/>
        <end position="58"/>
    </location>
</feature>